<dbReference type="SMART" id="SM00344">
    <property type="entry name" value="HTH_ASNC"/>
    <property type="match status" value="1"/>
</dbReference>
<dbReference type="InterPro" id="IPR011008">
    <property type="entry name" value="Dimeric_a/b-barrel"/>
</dbReference>
<dbReference type="SUPFAM" id="SSF54909">
    <property type="entry name" value="Dimeric alpha+beta barrel"/>
    <property type="match status" value="1"/>
</dbReference>
<dbReference type="InterPro" id="IPR019887">
    <property type="entry name" value="Tscrpt_reg_AsnC/Lrp_C"/>
</dbReference>
<dbReference type="Gene3D" id="3.30.70.920">
    <property type="match status" value="1"/>
</dbReference>
<dbReference type="InterPro" id="IPR000485">
    <property type="entry name" value="AsnC-type_HTH_dom"/>
</dbReference>
<dbReference type="PANTHER" id="PTHR30154">
    <property type="entry name" value="LEUCINE-RESPONSIVE REGULATORY PROTEIN"/>
    <property type="match status" value="1"/>
</dbReference>
<reference evidence="5 6" key="1">
    <citation type="submission" date="2019-03" db="EMBL/GenBank/DDBJ databases">
        <title>Primorskyibacter sp. SS33 isolated from sediments.</title>
        <authorList>
            <person name="Xunke S."/>
        </authorList>
    </citation>
    <scope>NUCLEOTIDE SEQUENCE [LARGE SCALE GENOMIC DNA]</scope>
    <source>
        <strain evidence="5 6">SS33</strain>
    </source>
</reference>
<dbReference type="InterPro" id="IPR036388">
    <property type="entry name" value="WH-like_DNA-bd_sf"/>
</dbReference>
<dbReference type="GO" id="GO:0005829">
    <property type="term" value="C:cytosol"/>
    <property type="evidence" value="ECO:0007669"/>
    <property type="project" value="TreeGrafter"/>
</dbReference>
<sequence>MLDDSDRRLLRQLQNDPAASLQALAARSGVSVQFATRRLDRLRAQGVLRGQRARIDWRALGYDVAVSLRFTIDKTDPRAFEDFLAAARAVPEVVEIQTFLGRVDLRLSVVARDLAHYHEVYRHRILALPHIAEIEALMQVATLKTDERLPL</sequence>
<evidence type="ECO:0000313" key="5">
    <source>
        <dbReference type="EMBL" id="TDL79791.1"/>
    </source>
</evidence>
<dbReference type="GO" id="GO:0043565">
    <property type="term" value="F:sequence-specific DNA binding"/>
    <property type="evidence" value="ECO:0007669"/>
    <property type="project" value="InterPro"/>
</dbReference>
<dbReference type="OrthoDB" id="7853257at2"/>
<dbReference type="AlphaFoldDB" id="A0A4R6A7P3"/>
<evidence type="ECO:0000313" key="6">
    <source>
        <dbReference type="Proteomes" id="UP000295701"/>
    </source>
</evidence>
<dbReference type="RefSeq" id="WP_133396515.1">
    <property type="nucleotide sequence ID" value="NZ_SNAA01000007.1"/>
</dbReference>
<dbReference type="InterPro" id="IPR019888">
    <property type="entry name" value="Tscrpt_reg_AsnC-like"/>
</dbReference>
<evidence type="ECO:0000259" key="4">
    <source>
        <dbReference type="PROSITE" id="PS50956"/>
    </source>
</evidence>
<accession>A0A4R6A7P3</accession>
<keyword evidence="1" id="KW-0805">Transcription regulation</keyword>
<name>A0A4R6A7P3_9RHOB</name>
<dbReference type="InterPro" id="IPR036390">
    <property type="entry name" value="WH_DNA-bd_sf"/>
</dbReference>
<comment type="caution">
    <text evidence="5">The sequence shown here is derived from an EMBL/GenBank/DDBJ whole genome shotgun (WGS) entry which is preliminary data.</text>
</comment>
<evidence type="ECO:0000256" key="3">
    <source>
        <dbReference type="ARBA" id="ARBA00023163"/>
    </source>
</evidence>
<gene>
    <name evidence="5" type="ORF">E2L08_07830</name>
</gene>
<keyword evidence="2" id="KW-0238">DNA-binding</keyword>
<evidence type="ECO:0000256" key="1">
    <source>
        <dbReference type="ARBA" id="ARBA00023015"/>
    </source>
</evidence>
<organism evidence="5 6">
    <name type="scientific">Palleronia sediminis</name>
    <dbReference type="NCBI Taxonomy" id="2547833"/>
    <lineage>
        <taxon>Bacteria</taxon>
        <taxon>Pseudomonadati</taxon>
        <taxon>Pseudomonadota</taxon>
        <taxon>Alphaproteobacteria</taxon>
        <taxon>Rhodobacterales</taxon>
        <taxon>Roseobacteraceae</taxon>
        <taxon>Palleronia</taxon>
    </lineage>
</organism>
<evidence type="ECO:0000256" key="2">
    <source>
        <dbReference type="ARBA" id="ARBA00023125"/>
    </source>
</evidence>
<dbReference type="GO" id="GO:0043200">
    <property type="term" value="P:response to amino acid"/>
    <property type="evidence" value="ECO:0007669"/>
    <property type="project" value="TreeGrafter"/>
</dbReference>
<dbReference type="PANTHER" id="PTHR30154:SF34">
    <property type="entry name" value="TRANSCRIPTIONAL REGULATOR AZLB"/>
    <property type="match status" value="1"/>
</dbReference>
<dbReference type="Pfam" id="PF13412">
    <property type="entry name" value="HTH_24"/>
    <property type="match status" value="1"/>
</dbReference>
<dbReference type="SUPFAM" id="SSF46785">
    <property type="entry name" value="Winged helix' DNA-binding domain"/>
    <property type="match status" value="1"/>
</dbReference>
<feature type="domain" description="HTH asnC-type" evidence="4">
    <location>
        <begin position="2"/>
        <end position="63"/>
    </location>
</feature>
<dbReference type="Gene3D" id="1.10.10.10">
    <property type="entry name" value="Winged helix-like DNA-binding domain superfamily/Winged helix DNA-binding domain"/>
    <property type="match status" value="1"/>
</dbReference>
<dbReference type="PRINTS" id="PR00033">
    <property type="entry name" value="HTHASNC"/>
</dbReference>
<dbReference type="EMBL" id="SNAA01000007">
    <property type="protein sequence ID" value="TDL79791.1"/>
    <property type="molecule type" value="Genomic_DNA"/>
</dbReference>
<dbReference type="Proteomes" id="UP000295701">
    <property type="component" value="Unassembled WGS sequence"/>
</dbReference>
<protein>
    <submittedName>
        <fullName evidence="5">Lrp/AsnC family transcriptional regulator</fullName>
    </submittedName>
</protein>
<dbReference type="Pfam" id="PF01037">
    <property type="entry name" value="AsnC_trans_reg"/>
    <property type="match status" value="1"/>
</dbReference>
<keyword evidence="6" id="KW-1185">Reference proteome</keyword>
<proteinExistence type="predicted"/>
<dbReference type="PROSITE" id="PS50956">
    <property type="entry name" value="HTH_ASNC_2"/>
    <property type="match status" value="1"/>
</dbReference>
<keyword evidence="3" id="KW-0804">Transcription</keyword>